<sequence length="88" mass="10080">MLLRGYVLSRIAVCLTELVPTFGMPQVDRSAQYACVWLDDEGDVWADYPTADPEEDLVLPLVWAREQTDSRNELAERGYVFTRIGWSL</sequence>
<evidence type="ECO:0000313" key="2">
    <source>
        <dbReference type="Proteomes" id="UP000463951"/>
    </source>
</evidence>
<dbReference type="AlphaFoldDB" id="A0A499UA54"/>
<evidence type="ECO:0000313" key="1">
    <source>
        <dbReference type="EMBL" id="BBJ37465.1"/>
    </source>
</evidence>
<gene>
    <name evidence="1" type="ORF">SSPO_001830</name>
</gene>
<organism evidence="1 2">
    <name type="scientific">Streptomyces antimycoticus</name>
    <dbReference type="NCBI Taxonomy" id="68175"/>
    <lineage>
        <taxon>Bacteria</taxon>
        <taxon>Bacillati</taxon>
        <taxon>Actinomycetota</taxon>
        <taxon>Actinomycetes</taxon>
        <taxon>Kitasatosporales</taxon>
        <taxon>Streptomycetaceae</taxon>
        <taxon>Streptomyces</taxon>
        <taxon>Streptomyces violaceusniger group</taxon>
    </lineage>
</organism>
<proteinExistence type="predicted"/>
<dbReference type="EMBL" id="AP019620">
    <property type="protein sequence ID" value="BBJ37465.1"/>
    <property type="molecule type" value="Genomic_DNA"/>
</dbReference>
<protein>
    <submittedName>
        <fullName evidence="1">Uncharacterized protein</fullName>
    </submittedName>
</protein>
<accession>A0A499UA54</accession>
<name>A0A499UA54_9ACTN</name>
<reference evidence="1 2" key="1">
    <citation type="journal article" date="2020" name="Int. J. Syst. Evol. Microbiol.">
        <title>Reclassification of Streptomyces castelarensis and Streptomyces sporoclivatus as later heterotypic synonyms of Streptomyces antimycoticus.</title>
        <authorList>
            <person name="Komaki H."/>
            <person name="Tamura T."/>
        </authorList>
    </citation>
    <scope>NUCLEOTIDE SEQUENCE [LARGE SCALE GENOMIC DNA]</scope>
    <source>
        <strain evidence="1 2">NBRC 100767</strain>
    </source>
</reference>
<dbReference type="Proteomes" id="UP000463951">
    <property type="component" value="Chromosome"/>
</dbReference>